<keyword evidence="4" id="KW-0285">Flavoprotein</keyword>
<feature type="binding site" evidence="12">
    <location>
        <position position="404"/>
    </location>
    <ligand>
        <name>FAD</name>
        <dbReference type="ChEBI" id="CHEBI:57692"/>
    </ligand>
</feature>
<evidence type="ECO:0000256" key="10">
    <source>
        <dbReference type="ARBA" id="ARBA00023192"/>
    </source>
</evidence>
<dbReference type="PRINTS" id="PR00371">
    <property type="entry name" value="FPNCR"/>
</dbReference>
<evidence type="ECO:0000259" key="14">
    <source>
        <dbReference type="PROSITE" id="PS51384"/>
    </source>
</evidence>
<dbReference type="InterPro" id="IPR001709">
    <property type="entry name" value="Flavoprot_Pyr_Nucl_cyt_Rdtase"/>
</dbReference>
<dbReference type="Gene3D" id="2.40.30.10">
    <property type="entry name" value="Translation factors"/>
    <property type="match status" value="1"/>
</dbReference>
<dbReference type="PRINTS" id="PR00369">
    <property type="entry name" value="FLAVODOXIN"/>
</dbReference>
<evidence type="ECO:0000256" key="5">
    <source>
        <dbReference type="ARBA" id="ARBA00022643"/>
    </source>
</evidence>
<dbReference type="Pfam" id="PF00175">
    <property type="entry name" value="NAD_binding_1"/>
    <property type="match status" value="1"/>
</dbReference>
<dbReference type="PANTHER" id="PTHR19384">
    <property type="entry name" value="NITRIC OXIDE SYNTHASE-RELATED"/>
    <property type="match status" value="1"/>
</dbReference>
<feature type="binding site" evidence="12">
    <location>
        <begin position="60"/>
        <end position="65"/>
    </location>
    <ligand>
        <name>FMN</name>
        <dbReference type="ChEBI" id="CHEBI:58210"/>
    </ligand>
</feature>
<dbReference type="PROSITE" id="PS50902">
    <property type="entry name" value="FLAVODOXIN_LIKE"/>
    <property type="match status" value="1"/>
</dbReference>
<feature type="binding site" evidence="12">
    <location>
        <begin position="518"/>
        <end position="522"/>
    </location>
    <ligand>
        <name>NADP(+)</name>
        <dbReference type="ChEBI" id="CHEBI:58349"/>
    </ligand>
</feature>
<dbReference type="PANTHER" id="PTHR19384:SF128">
    <property type="entry name" value="NADPH OXIDOREDUCTASE A"/>
    <property type="match status" value="1"/>
</dbReference>
<protein>
    <recommendedName>
        <fullName evidence="1">assimilatory sulfite reductase (NADPH)</fullName>
        <ecNumber evidence="1">1.8.1.2</ecNumber>
    </recommendedName>
</protein>
<dbReference type="SUPFAM" id="SSF52218">
    <property type="entry name" value="Flavoproteins"/>
    <property type="match status" value="1"/>
</dbReference>
<feature type="domain" description="FAD-binding FR-type" evidence="14">
    <location>
        <begin position="225"/>
        <end position="441"/>
    </location>
</feature>
<keyword evidence="9" id="KW-0560">Oxidoreductase</keyword>
<dbReference type="InterPro" id="IPR017927">
    <property type="entry name" value="FAD-bd_FR_type"/>
</dbReference>
<evidence type="ECO:0000256" key="11">
    <source>
        <dbReference type="ARBA" id="ARBA00052219"/>
    </source>
</evidence>
<dbReference type="InterPro" id="IPR001094">
    <property type="entry name" value="Flavdoxin-like"/>
</dbReference>
<dbReference type="FunFam" id="3.40.50.80:FF:000001">
    <property type="entry name" value="NADPH--cytochrome P450 reductase 1"/>
    <property type="match status" value="1"/>
</dbReference>
<evidence type="ECO:0000256" key="9">
    <source>
        <dbReference type="ARBA" id="ARBA00023002"/>
    </source>
</evidence>
<dbReference type="GO" id="GO:0050660">
    <property type="term" value="F:flavin adenine dinucleotide binding"/>
    <property type="evidence" value="ECO:0007669"/>
    <property type="project" value="InterPro"/>
</dbReference>
<keyword evidence="6 12" id="KW-0274">FAD</keyword>
<feature type="binding site" evidence="12">
    <location>
        <begin position="107"/>
        <end position="110"/>
    </location>
    <ligand>
        <name>FMN</name>
        <dbReference type="ChEBI" id="CHEBI:58210"/>
    </ligand>
</feature>
<comment type="catalytic activity">
    <reaction evidence="11">
        <text>hydrogen sulfide + 3 NADP(+) + 3 H2O = sulfite + 3 NADPH + 4 H(+)</text>
        <dbReference type="Rhea" id="RHEA:13801"/>
        <dbReference type="ChEBI" id="CHEBI:15377"/>
        <dbReference type="ChEBI" id="CHEBI:15378"/>
        <dbReference type="ChEBI" id="CHEBI:17359"/>
        <dbReference type="ChEBI" id="CHEBI:29919"/>
        <dbReference type="ChEBI" id="CHEBI:57783"/>
        <dbReference type="ChEBI" id="CHEBI:58349"/>
        <dbReference type="EC" id="1.8.1.2"/>
    </reaction>
</comment>
<dbReference type="EMBL" id="BMXG01000015">
    <property type="protein sequence ID" value="GHC05983.1"/>
    <property type="molecule type" value="Genomic_DNA"/>
</dbReference>
<evidence type="ECO:0000313" key="15">
    <source>
        <dbReference type="EMBL" id="GHC05983.1"/>
    </source>
</evidence>
<gene>
    <name evidence="15" type="primary">cysJ</name>
    <name evidence="15" type="ORF">GCM10007047_23720</name>
</gene>
<feature type="binding site" evidence="12">
    <location>
        <position position="554"/>
    </location>
    <ligand>
        <name>NADP(+)</name>
        <dbReference type="ChEBI" id="CHEBI:58349"/>
    </ligand>
</feature>
<dbReference type="InterPro" id="IPR003097">
    <property type="entry name" value="CysJ-like_FAD-binding"/>
</dbReference>
<evidence type="ECO:0000256" key="7">
    <source>
        <dbReference type="ARBA" id="ARBA00022857"/>
    </source>
</evidence>
<dbReference type="InterPro" id="IPR001433">
    <property type="entry name" value="OxRdtase_FAD/NAD-bd"/>
</dbReference>
<keyword evidence="5 12" id="KW-0288">FMN</keyword>
<dbReference type="GO" id="GO:0004783">
    <property type="term" value="F:sulfite reductase (NADPH) activity"/>
    <property type="evidence" value="ECO:0007669"/>
    <property type="project" value="UniProtKB-EC"/>
</dbReference>
<evidence type="ECO:0000256" key="3">
    <source>
        <dbReference type="ARBA" id="ARBA00022605"/>
    </source>
</evidence>
<dbReference type="Proteomes" id="UP000642829">
    <property type="component" value="Unassembled WGS sequence"/>
</dbReference>
<evidence type="ECO:0000259" key="13">
    <source>
        <dbReference type="PROSITE" id="PS50902"/>
    </source>
</evidence>
<dbReference type="Gene3D" id="1.20.990.10">
    <property type="entry name" value="NADPH-cytochrome p450 Reductase, Chain A, domain 3"/>
    <property type="match status" value="1"/>
</dbReference>
<sequence>MSSTNPQALFPFLPDNAPFSPDQRAYLNGLLAGMFSSSPAMSDFAEDSAPARPLTILFGSQTGNAESVAKQAAKKANVQGFQTTVFDMEAYPKENLAAEQNLLIITSTYGEGEPPDNAMELHAFLLSDAAPKLENVHFSVLGLGDSNYPDFNECAKQFDVRLAELGAQRMHDGVYCDVDFDDDFEAWLTGTLAAAGDVTATTSSATQSQTVAPVAVEAPAGHSRKNPFPAKLLSNYNLNKVGSAKETRHVEICLEGSGLEYEAGDALGVFPVNCTDLVEELLALTGFDGEEAVPGMDGAEVALRLALAEHYDITNLSKLFLANLAPFSNHEKLNKLLADGNGNIDEYIKGRQIIDPLVDFPGKWSSAAEFIDMFKKLAPRLYSISSSPKAHPGHVHLTVGAVRYETHGRSRKGVCSTFLADLPAGTPVRVYVHPNKHFKPPADPNRPMIMVGPGTGIAPFRAFLEERHAVDAPGKNWLFFGDQKSAFDFLYEDQLNELKEAEKLHRLDLAFSRDSAEKFYVQHLMIQQGEELFTWLEEGGHFYVCGDASRMAKDVDAALHEIVKTVGRKTEEEAAAYIDDLRKQKRYVRDVY</sequence>
<evidence type="ECO:0000256" key="12">
    <source>
        <dbReference type="PIRSR" id="PIRSR000207-1"/>
    </source>
</evidence>
<evidence type="ECO:0000256" key="4">
    <source>
        <dbReference type="ARBA" id="ARBA00022630"/>
    </source>
</evidence>
<evidence type="ECO:0000256" key="8">
    <source>
        <dbReference type="ARBA" id="ARBA00022982"/>
    </source>
</evidence>
<dbReference type="SUPFAM" id="SSF52343">
    <property type="entry name" value="Ferredoxin reductase-like, C-terminal NADP-linked domain"/>
    <property type="match status" value="1"/>
</dbReference>
<comment type="cofactor">
    <cofactor evidence="12">
        <name>FMN</name>
        <dbReference type="ChEBI" id="CHEBI:58210"/>
    </cofactor>
    <text evidence="12">Binds 1 FMN per subunit.</text>
</comment>
<comment type="cofactor">
    <cofactor evidence="12">
        <name>FAD</name>
        <dbReference type="ChEBI" id="CHEBI:57692"/>
    </cofactor>
    <text evidence="12">Binds 1 FAD per subunit.</text>
</comment>
<feature type="binding site" evidence="12">
    <location>
        <begin position="413"/>
        <end position="416"/>
    </location>
    <ligand>
        <name>FAD</name>
        <dbReference type="ChEBI" id="CHEBI:57692"/>
    </ligand>
</feature>
<name>A0A8J3DD83_9BACT</name>
<dbReference type="CDD" id="cd06199">
    <property type="entry name" value="SiR"/>
    <property type="match status" value="1"/>
</dbReference>
<dbReference type="Gene3D" id="3.40.50.360">
    <property type="match status" value="1"/>
</dbReference>
<dbReference type="InterPro" id="IPR008254">
    <property type="entry name" value="Flavodoxin/NO_synth"/>
</dbReference>
<keyword evidence="16" id="KW-1185">Reference proteome</keyword>
<evidence type="ECO:0000256" key="6">
    <source>
        <dbReference type="ARBA" id="ARBA00022827"/>
    </source>
</evidence>
<dbReference type="PIRSF" id="PIRSF000207">
    <property type="entry name" value="SiR-FP_CysJ"/>
    <property type="match status" value="1"/>
</dbReference>
<dbReference type="NCBIfam" id="NF004859">
    <property type="entry name" value="PRK06214.1"/>
    <property type="match status" value="1"/>
</dbReference>
<evidence type="ECO:0000256" key="2">
    <source>
        <dbReference type="ARBA" id="ARBA00022448"/>
    </source>
</evidence>
<dbReference type="RefSeq" id="WP_189515432.1">
    <property type="nucleotide sequence ID" value="NZ_BMXG01000015.1"/>
</dbReference>
<dbReference type="GO" id="GO:0010181">
    <property type="term" value="F:FMN binding"/>
    <property type="evidence" value="ECO:0007669"/>
    <property type="project" value="InterPro"/>
</dbReference>
<dbReference type="SUPFAM" id="SSF63380">
    <property type="entry name" value="Riboflavin synthase domain-like"/>
    <property type="match status" value="1"/>
</dbReference>
<dbReference type="InterPro" id="IPR010199">
    <property type="entry name" value="CysJ"/>
</dbReference>
<dbReference type="AlphaFoldDB" id="A0A8J3DD83"/>
<proteinExistence type="predicted"/>
<reference evidence="15" key="1">
    <citation type="journal article" date="2014" name="Int. J. Syst. Evol. Microbiol.">
        <title>Complete genome sequence of Corynebacterium casei LMG S-19264T (=DSM 44701T), isolated from a smear-ripened cheese.</title>
        <authorList>
            <consortium name="US DOE Joint Genome Institute (JGI-PGF)"/>
            <person name="Walter F."/>
            <person name="Albersmeier A."/>
            <person name="Kalinowski J."/>
            <person name="Ruckert C."/>
        </authorList>
    </citation>
    <scope>NUCLEOTIDE SEQUENCE</scope>
    <source>
        <strain evidence="15">KCTC 12870</strain>
    </source>
</reference>
<feature type="binding site" evidence="12">
    <location>
        <begin position="512"/>
        <end position="513"/>
    </location>
    <ligand>
        <name>NADP(+)</name>
        <dbReference type="ChEBI" id="CHEBI:58349"/>
    </ligand>
</feature>
<keyword evidence="3" id="KW-0028">Amino-acid biosynthesis</keyword>
<feature type="domain" description="Flavodoxin-like" evidence="13">
    <location>
        <begin position="54"/>
        <end position="192"/>
    </location>
</feature>
<dbReference type="InterPro" id="IPR029039">
    <property type="entry name" value="Flavoprotein-like_sf"/>
</dbReference>
<reference evidence="15" key="2">
    <citation type="submission" date="2020-09" db="EMBL/GenBank/DDBJ databases">
        <authorList>
            <person name="Sun Q."/>
            <person name="Kim S."/>
        </authorList>
    </citation>
    <scope>NUCLEOTIDE SEQUENCE</scope>
    <source>
        <strain evidence="15">KCTC 12870</strain>
    </source>
</reference>
<dbReference type="Pfam" id="PF00667">
    <property type="entry name" value="FAD_binding_1"/>
    <property type="match status" value="1"/>
</dbReference>
<feature type="binding site" evidence="12">
    <location>
        <position position="592"/>
    </location>
    <ligand>
        <name>FAD</name>
        <dbReference type="ChEBI" id="CHEBI:57692"/>
    </ligand>
</feature>
<keyword evidence="2" id="KW-0813">Transport</keyword>
<dbReference type="InterPro" id="IPR023173">
    <property type="entry name" value="NADPH_Cyt_P450_Rdtase_alpha"/>
</dbReference>
<accession>A0A8J3DD83</accession>
<dbReference type="GO" id="GO:0019344">
    <property type="term" value="P:cysteine biosynthetic process"/>
    <property type="evidence" value="ECO:0007669"/>
    <property type="project" value="UniProtKB-KW"/>
</dbReference>
<feature type="binding site" evidence="12">
    <location>
        <begin position="380"/>
        <end position="383"/>
    </location>
    <ligand>
        <name>FAD</name>
        <dbReference type="ChEBI" id="CHEBI:57692"/>
    </ligand>
</feature>
<organism evidence="15 16">
    <name type="scientific">Cerasicoccus arenae</name>
    <dbReference type="NCBI Taxonomy" id="424488"/>
    <lineage>
        <taxon>Bacteria</taxon>
        <taxon>Pseudomonadati</taxon>
        <taxon>Verrucomicrobiota</taxon>
        <taxon>Opitutia</taxon>
        <taxon>Puniceicoccales</taxon>
        <taxon>Cerasicoccaceae</taxon>
        <taxon>Cerasicoccus</taxon>
    </lineage>
</organism>
<evidence type="ECO:0000256" key="1">
    <source>
        <dbReference type="ARBA" id="ARBA00012604"/>
    </source>
</evidence>
<feature type="binding site" evidence="12">
    <location>
        <position position="314"/>
    </location>
    <ligand>
        <name>FAD</name>
        <dbReference type="ChEBI" id="CHEBI:57692"/>
    </ligand>
</feature>
<dbReference type="PROSITE" id="PS51384">
    <property type="entry name" value="FAD_FR"/>
    <property type="match status" value="1"/>
</dbReference>
<keyword evidence="8" id="KW-0249">Electron transport</keyword>
<feature type="binding site" evidence="12">
    <location>
        <begin position="398"/>
        <end position="400"/>
    </location>
    <ligand>
        <name>FAD</name>
        <dbReference type="ChEBI" id="CHEBI:57692"/>
    </ligand>
</feature>
<dbReference type="InterPro" id="IPR017938">
    <property type="entry name" value="Riboflavin_synthase-like_b-brl"/>
</dbReference>
<dbReference type="Gene3D" id="3.40.50.80">
    <property type="entry name" value="Nucleotide-binding domain of ferredoxin-NADP reductase (FNR) module"/>
    <property type="match status" value="1"/>
</dbReference>
<dbReference type="InterPro" id="IPR039261">
    <property type="entry name" value="FNR_nucleotide-bd"/>
</dbReference>
<keyword evidence="7 12" id="KW-0521">NADP</keyword>
<dbReference type="GO" id="GO:0005829">
    <property type="term" value="C:cytosol"/>
    <property type="evidence" value="ECO:0007669"/>
    <property type="project" value="TreeGrafter"/>
</dbReference>
<comment type="caution">
    <text evidence="15">The sequence shown here is derived from an EMBL/GenBank/DDBJ whole genome shotgun (WGS) entry which is preliminary data.</text>
</comment>
<dbReference type="EC" id="1.8.1.2" evidence="1"/>
<dbReference type="Pfam" id="PF00258">
    <property type="entry name" value="Flavodoxin_1"/>
    <property type="match status" value="1"/>
</dbReference>
<evidence type="ECO:0000313" key="16">
    <source>
        <dbReference type="Proteomes" id="UP000642829"/>
    </source>
</evidence>
<keyword evidence="10" id="KW-0198">Cysteine biosynthesis</keyword>